<organism evidence="2">
    <name type="scientific">Ignisphaera aggregans</name>
    <dbReference type="NCBI Taxonomy" id="334771"/>
    <lineage>
        <taxon>Archaea</taxon>
        <taxon>Thermoproteota</taxon>
        <taxon>Thermoprotei</taxon>
        <taxon>Desulfurococcales</taxon>
        <taxon>Desulfurococcaceae</taxon>
        <taxon>Ignisphaera</taxon>
    </lineage>
</organism>
<dbReference type="InterPro" id="IPR038071">
    <property type="entry name" value="UROD/MetE-like_sf"/>
</dbReference>
<protein>
    <recommendedName>
        <fullName evidence="1">Uroporphyrinogen decarboxylase (URO-D) domain-containing protein</fullName>
    </recommendedName>
</protein>
<comment type="caution">
    <text evidence="2">The sequence shown here is derived from an EMBL/GenBank/DDBJ whole genome shotgun (WGS) entry which is preliminary data.</text>
</comment>
<dbReference type="PANTHER" id="PTHR47099:SF1">
    <property type="entry name" value="METHYLCOBAMIDE:COM METHYLTRANSFERASE MTBA"/>
    <property type="match status" value="1"/>
</dbReference>
<dbReference type="PANTHER" id="PTHR47099">
    <property type="entry name" value="METHYLCOBAMIDE:COM METHYLTRANSFERASE MTBA"/>
    <property type="match status" value="1"/>
</dbReference>
<evidence type="ECO:0000259" key="1">
    <source>
        <dbReference type="Pfam" id="PF01208"/>
    </source>
</evidence>
<name>A0A7C2VDT6_9CREN</name>
<feature type="domain" description="Uroporphyrinogen decarboxylase (URO-D)" evidence="1">
    <location>
        <begin position="224"/>
        <end position="422"/>
    </location>
</feature>
<reference evidence="2" key="1">
    <citation type="journal article" date="2020" name="mSystems">
        <title>Genome- and Community-Level Interaction Insights into Carbon Utilization and Element Cycling Functions of Hydrothermarchaeota in Hydrothermal Sediment.</title>
        <authorList>
            <person name="Zhou Z."/>
            <person name="Liu Y."/>
            <person name="Xu W."/>
            <person name="Pan J."/>
            <person name="Luo Z.H."/>
            <person name="Li M."/>
        </authorList>
    </citation>
    <scope>NUCLEOTIDE SEQUENCE [LARGE SCALE GENOMIC DNA]</scope>
    <source>
        <strain evidence="2">SpSt-16</strain>
    </source>
</reference>
<dbReference type="SUPFAM" id="SSF51726">
    <property type="entry name" value="UROD/MetE-like"/>
    <property type="match status" value="1"/>
</dbReference>
<dbReference type="Gene3D" id="3.20.20.210">
    <property type="match status" value="1"/>
</dbReference>
<evidence type="ECO:0000313" key="2">
    <source>
        <dbReference type="EMBL" id="HEW53273.1"/>
    </source>
</evidence>
<dbReference type="InterPro" id="IPR000257">
    <property type="entry name" value="Uroporphyrinogen_deCOase"/>
</dbReference>
<accession>A0A7C2VDT6</accession>
<dbReference type="EMBL" id="DSGT01000009">
    <property type="protein sequence ID" value="HEW53273.1"/>
    <property type="molecule type" value="Genomic_DNA"/>
</dbReference>
<dbReference type="AlphaFoldDB" id="A0A7C2VDT6"/>
<gene>
    <name evidence="2" type="ORF">ENO77_03810</name>
</gene>
<sequence>MTAGGKEPIDELIERQLREPDVVFKEKIERFEKAAALKEPDRVPLFLVTSGAVLAKWYKLSELYFNYELIRKGVAKYVETFPCDVFSAMLHATAHVFLFLFPEYPEIAVSSRYITGPIHDILKDRYTRWPGREIPHDNVPFQFIGGKFMEVEEYSKLIEDPPNYIAEVVFPRVCPAIGKPGTAKYISTLAKWGAAIREYVGTLIVIGGDLRSRGTASLGPLTVAYAPLDIIADFLRHPTNAMVDLRRYPDKVRQATEVLTDLQIKIVAANAEIIRARWCFIPLHLNEMLSPKLYNEFYWPGLKKTIVELYNRGIRSFVFFEGDHTPHLETILELPKGWGIAYFEKTDVRKAKKLLEGHTCVMGGIPSSLIVGGTPDKIEEYIKNLMEEVAPGGGFIASLNVSEIPAEAPDENLRAMTNAILKYGTPRR</sequence>
<dbReference type="GO" id="GO:0004853">
    <property type="term" value="F:uroporphyrinogen decarboxylase activity"/>
    <property type="evidence" value="ECO:0007669"/>
    <property type="project" value="InterPro"/>
</dbReference>
<dbReference type="Pfam" id="PF01208">
    <property type="entry name" value="URO-D"/>
    <property type="match status" value="1"/>
</dbReference>
<dbReference type="GO" id="GO:0006779">
    <property type="term" value="P:porphyrin-containing compound biosynthetic process"/>
    <property type="evidence" value="ECO:0007669"/>
    <property type="project" value="InterPro"/>
</dbReference>
<dbReference type="InterPro" id="IPR052024">
    <property type="entry name" value="Methanogen_methyltrans"/>
</dbReference>
<proteinExistence type="predicted"/>